<evidence type="ECO:0000313" key="3">
    <source>
        <dbReference type="Proteomes" id="UP000052978"/>
    </source>
</evidence>
<evidence type="ECO:0000256" key="1">
    <source>
        <dbReference type="SAM" id="MobiDB-lite"/>
    </source>
</evidence>
<accession>S7QCS1</accession>
<reference evidence="2 3" key="1">
    <citation type="journal article" date="2013" name="Nat. Commun.">
        <title>Genome analysis reveals insights into physiology and longevity of the Brandt's bat Myotis brandtii.</title>
        <authorList>
            <person name="Seim I."/>
            <person name="Fang X."/>
            <person name="Xiong Z."/>
            <person name="Lobanov A.V."/>
            <person name="Huang Z."/>
            <person name="Ma S."/>
            <person name="Feng Y."/>
            <person name="Turanov A.A."/>
            <person name="Zhu Y."/>
            <person name="Lenz T.L."/>
            <person name="Gerashchenko M.V."/>
            <person name="Fan D."/>
            <person name="Hee Yim S."/>
            <person name="Yao X."/>
            <person name="Jordan D."/>
            <person name="Xiong Y."/>
            <person name="Ma Y."/>
            <person name="Lyapunov A.N."/>
            <person name="Chen G."/>
            <person name="Kulakova O.I."/>
            <person name="Sun Y."/>
            <person name="Lee S.G."/>
            <person name="Bronson R.T."/>
            <person name="Moskalev A.A."/>
            <person name="Sunyaev S.R."/>
            <person name="Zhang G."/>
            <person name="Krogh A."/>
            <person name="Wang J."/>
            <person name="Gladyshev V.N."/>
        </authorList>
    </citation>
    <scope>NUCLEOTIDE SEQUENCE [LARGE SCALE GENOMIC DNA]</scope>
</reference>
<evidence type="ECO:0000313" key="2">
    <source>
        <dbReference type="EMBL" id="EPQ18937.1"/>
    </source>
</evidence>
<proteinExistence type="predicted"/>
<feature type="region of interest" description="Disordered" evidence="1">
    <location>
        <begin position="1"/>
        <end position="26"/>
    </location>
</feature>
<keyword evidence="3" id="KW-1185">Reference proteome</keyword>
<gene>
    <name evidence="2" type="ORF">D623_10019764</name>
</gene>
<organism evidence="2 3">
    <name type="scientific">Myotis brandtii</name>
    <name type="common">Brandt's bat</name>
    <dbReference type="NCBI Taxonomy" id="109478"/>
    <lineage>
        <taxon>Eukaryota</taxon>
        <taxon>Metazoa</taxon>
        <taxon>Chordata</taxon>
        <taxon>Craniata</taxon>
        <taxon>Vertebrata</taxon>
        <taxon>Euteleostomi</taxon>
        <taxon>Mammalia</taxon>
        <taxon>Eutheria</taxon>
        <taxon>Laurasiatheria</taxon>
        <taxon>Chiroptera</taxon>
        <taxon>Yangochiroptera</taxon>
        <taxon>Vespertilionidae</taxon>
        <taxon>Myotis</taxon>
    </lineage>
</organism>
<dbReference type="AlphaFoldDB" id="S7QCS1"/>
<name>S7QCS1_MYOBR</name>
<dbReference type="Proteomes" id="UP000052978">
    <property type="component" value="Unassembled WGS sequence"/>
</dbReference>
<feature type="compositionally biased region" description="Polar residues" evidence="1">
    <location>
        <begin position="1"/>
        <end position="14"/>
    </location>
</feature>
<dbReference type="EMBL" id="KE164590">
    <property type="protein sequence ID" value="EPQ18937.1"/>
    <property type="molecule type" value="Genomic_DNA"/>
</dbReference>
<sequence length="62" mass="6704">MGSSEAVTTQSKCLSPSLRGAHPHSIYGHSPHAGSFTFCSQWKAVQTLARIPSHHQSTTKSR</sequence>
<protein>
    <submittedName>
        <fullName evidence="2">Uncharacterized protein</fullName>
    </submittedName>
</protein>